<evidence type="ECO:0000313" key="1">
    <source>
        <dbReference type="EMBL" id="SMB89211.1"/>
    </source>
</evidence>
<dbReference type="Proteomes" id="UP000192582">
    <property type="component" value="Unassembled WGS sequence"/>
</dbReference>
<protein>
    <submittedName>
        <fullName evidence="1">Uncharacterized protein</fullName>
    </submittedName>
</protein>
<keyword evidence="2" id="KW-1185">Reference proteome</keyword>
<evidence type="ECO:0000313" key="2">
    <source>
        <dbReference type="Proteomes" id="UP000192582"/>
    </source>
</evidence>
<gene>
    <name evidence="1" type="ORF">SAMN00790413_00312</name>
</gene>
<sequence length="478" mass="51979">MDVDSWQLVIYQARTQVVRDSLSSDARASRLKALDFELRASPFGPTCWGMNFTTVRGPDVPPFSAALLDTVALYLNGAADPVYTGRVSKLPGLGSAEDAFEVQGHYRLAKVVFPTVPISNYSGQFWPKVKEVLETKLGAGNVLVPDDPSVTVQDWTVEETNVKLDALARRFSDLLGGGIAFGFRADGKFVMGRRPLDPVRTLGLGAFEPREAQLANRLFVTTGFERAPQVIYEEAASLARDGPLEETEDLSGLTQRIPITLTPDGSMPGLFALGGTPYGQDDYPEFLYVLPPDAGAAGSAPVLYEFYATTPGGAPTLIRNAYLTASTTDEVRLVIENPLPVDTTHIQVRNAYQVNTPKQGTWQVDGSTYQPGTLTGTVTRLNALREAAQNLFLEKYGPTLRATATLPDAFVPVGGRGRYRYGDGEDVLLIDYSGKYTLSDGRFQTVITGGSKSRYNAAQQSRLTAEDLNRRLSRLEAS</sequence>
<dbReference type="STRING" id="695939.SAMN00790413_00312"/>
<proteinExistence type="predicted"/>
<name>A0A1W1V846_9DEIO</name>
<dbReference type="EMBL" id="FWWU01000009">
    <property type="protein sequence ID" value="SMB89211.1"/>
    <property type="molecule type" value="Genomic_DNA"/>
</dbReference>
<reference evidence="1 2" key="1">
    <citation type="submission" date="2017-04" db="EMBL/GenBank/DDBJ databases">
        <authorList>
            <person name="Afonso C.L."/>
            <person name="Miller P.J."/>
            <person name="Scott M.A."/>
            <person name="Spackman E."/>
            <person name="Goraichik I."/>
            <person name="Dimitrov K.M."/>
            <person name="Suarez D.L."/>
            <person name="Swayne D.E."/>
        </authorList>
    </citation>
    <scope>NUCLEOTIDE SEQUENCE [LARGE SCALE GENOMIC DNA]</scope>
    <source>
        <strain evidence="1 2">KR-140</strain>
    </source>
</reference>
<organism evidence="1 2">
    <name type="scientific">Deinococcus hopiensis KR-140</name>
    <dbReference type="NCBI Taxonomy" id="695939"/>
    <lineage>
        <taxon>Bacteria</taxon>
        <taxon>Thermotogati</taxon>
        <taxon>Deinococcota</taxon>
        <taxon>Deinococci</taxon>
        <taxon>Deinococcales</taxon>
        <taxon>Deinococcaceae</taxon>
        <taxon>Deinococcus</taxon>
    </lineage>
</organism>
<dbReference type="AlphaFoldDB" id="A0A1W1V846"/>
<dbReference type="RefSeq" id="WP_084048008.1">
    <property type="nucleotide sequence ID" value="NZ_FWWU01000009.1"/>
</dbReference>
<accession>A0A1W1V846</accession>